<name>A0A5S4EL35_9PROT</name>
<evidence type="ECO:0000313" key="2">
    <source>
        <dbReference type="Proteomes" id="UP000306324"/>
    </source>
</evidence>
<proteinExistence type="predicted"/>
<gene>
    <name evidence="1" type="ORF">ACCUM_0132</name>
</gene>
<accession>A0A5S4EL35</accession>
<reference evidence="1 2" key="1">
    <citation type="submission" date="2019-04" db="EMBL/GenBank/DDBJ databases">
        <title>A novel phosphate-accumulating bacterium identified in bioreactor for phosphate removal from wastewater.</title>
        <authorList>
            <person name="Kotlyarov R.Y."/>
            <person name="Beletsky A.V."/>
            <person name="Kallistova A.Y."/>
            <person name="Dorofeev A.G."/>
            <person name="Nikolaev Y.Y."/>
            <person name="Pimenov N.V."/>
            <person name="Ravin N.V."/>
            <person name="Mardanov A.V."/>
        </authorList>
    </citation>
    <scope>NUCLEOTIDE SEQUENCE [LARGE SCALE GENOMIC DNA]</scope>
    <source>
        <strain evidence="1 2">Bin19</strain>
    </source>
</reference>
<sequence length="38" mass="4310">MVVSRFQAPGRWKRASVPHVLKRREMPAGGDETFFAPP</sequence>
<protein>
    <submittedName>
        <fullName evidence="1">Uncharacterized protein</fullName>
    </submittedName>
</protein>
<organism evidence="1 2">
    <name type="scientific">Candidatus Accumulibacter phosphatis</name>
    <dbReference type="NCBI Taxonomy" id="327160"/>
    <lineage>
        <taxon>Bacteria</taxon>
        <taxon>Pseudomonadati</taxon>
        <taxon>Pseudomonadota</taxon>
        <taxon>Betaproteobacteria</taxon>
        <taxon>Candidatus Accumulibacter</taxon>
    </lineage>
</organism>
<evidence type="ECO:0000313" key="1">
    <source>
        <dbReference type="EMBL" id="TMQ76074.1"/>
    </source>
</evidence>
<dbReference type="EMBL" id="SWAD01000064">
    <property type="protein sequence ID" value="TMQ76074.1"/>
    <property type="molecule type" value="Genomic_DNA"/>
</dbReference>
<comment type="caution">
    <text evidence="1">The sequence shown here is derived from an EMBL/GenBank/DDBJ whole genome shotgun (WGS) entry which is preliminary data.</text>
</comment>
<dbReference type="Proteomes" id="UP000306324">
    <property type="component" value="Unassembled WGS sequence"/>
</dbReference>
<keyword evidence="2" id="KW-1185">Reference proteome</keyword>
<dbReference type="AlphaFoldDB" id="A0A5S4EL35"/>